<protein>
    <recommendedName>
        <fullName evidence="2">SLH domain-containing protein</fullName>
    </recommendedName>
</protein>
<feature type="domain" description="SLH" evidence="2">
    <location>
        <begin position="758"/>
        <end position="821"/>
    </location>
</feature>
<keyword evidence="4" id="KW-1185">Reference proteome</keyword>
<dbReference type="Pfam" id="PF00395">
    <property type="entry name" value="SLH"/>
    <property type="match status" value="3"/>
</dbReference>
<dbReference type="OrthoDB" id="2675126at2"/>
<dbReference type="InterPro" id="IPR051465">
    <property type="entry name" value="Cell_Envelope_Struct_Comp"/>
</dbReference>
<dbReference type="RefSeq" id="WP_148457169.1">
    <property type="nucleotide sequence ID" value="NZ_VSDO01000005.1"/>
</dbReference>
<dbReference type="EMBL" id="VSDO01000005">
    <property type="protein sequence ID" value="TYA10980.1"/>
    <property type="molecule type" value="Genomic_DNA"/>
</dbReference>
<dbReference type="PANTHER" id="PTHR43308:SF5">
    <property type="entry name" value="S-LAYER PROTEIN _ PEPTIDOGLYCAN ENDO-BETA-N-ACETYLGLUCOSAMINIDASE"/>
    <property type="match status" value="1"/>
</dbReference>
<organism evidence="3 4">
    <name type="scientific">Paenibacillus faecis</name>
    <dbReference type="NCBI Taxonomy" id="862114"/>
    <lineage>
        <taxon>Bacteria</taxon>
        <taxon>Bacillati</taxon>
        <taxon>Bacillota</taxon>
        <taxon>Bacilli</taxon>
        <taxon>Bacillales</taxon>
        <taxon>Paenibacillaceae</taxon>
        <taxon>Paenibacillus</taxon>
    </lineage>
</organism>
<gene>
    <name evidence="3" type="ORF">FRY98_24760</name>
</gene>
<accession>A0A5D0CN29</accession>
<dbReference type="AlphaFoldDB" id="A0A5D0CN29"/>
<sequence length="948" mass="102321">MAGKKRKLEKVDHILKVTLLTSQVINLTSPFYASASGKIEQDQANQSYSDSALTVTDSTYDSPHDIPQTFYVMSNDPLELLQTLPHGSGVSLTPLLSLLFDQELRLGTGEITVYRQSDDQVVERLSGGNVRLSGSVAMISLNGPLADDTSYYVQVSSGMFQDGAGQGFGGIYGPGSWSFRTVDQTAPQMVSKSPEGSGAMLVSGLIMTFNEPVQWGTGDVIVHEALDGRIARQVHVSGGSFTTGYGTLNGNRADLYLNGELEEGTSYYVEVTPGTLTDRSGNPFAGILGSSGWTFTTWNEAPYYTSLWPHNSGAALQPELTILFSEAIRLGTGEITVYRQSDDQVVERLSGGNVRLSGSVAMISLNGPLADDTSYYVQVSSGMFQDGAGQGFGGIYGPGSWSFRTVDQTAPQMVSKSPEGSGAVLVSGLSMTFNEPVQWGTGDVIVHEALDGRIAKQVHVSGGRFTTGYGTLNGSRADLYLDGGLEEGTSYYVEVTPGTLTDRSGNPFAGILGSNGWKFGSLPVSLNKGSKNNGGTVTGVSNSVPLVNSQSGILVNAKKTTTLTEAGERTTLDINEDDLTKELRKNGSHTLMIDAAQFGSNIIVNLPMNSFRISEAFGNLRIGFGSSEAQYFLPAELIQKWAETYNEETLSIQITKLDNETKSLIQGMVVNEKAVQAEPGPTEFLVRAGQREISDFSNKYVERKLLLSETVSAKNSTAVWMNPETNRLHFVPSLFENEDGSTEVTIKTAHNSIYTVISADKKFSDMNGHWAYDDVELMANKLILQGVTPEKFDPNRPITRSEFVALIARGLGLQEDAESDRFSDVTANDWHAGSIGAAIEAGLVQGNENNKFLPNDPITREEIALIAERALEYVKGNGERESSNTPNLPAYKDEGTVSLWAKKAMNQAISQGLIQGKSQDTLDPKETATRAEAASVIKRLLRLLKFID</sequence>
<feature type="domain" description="SLH" evidence="2">
    <location>
        <begin position="888"/>
        <end position="948"/>
    </location>
</feature>
<evidence type="ECO:0000313" key="4">
    <source>
        <dbReference type="Proteomes" id="UP000325218"/>
    </source>
</evidence>
<keyword evidence="1" id="KW-0732">Signal</keyword>
<comment type="caution">
    <text evidence="3">The sequence shown here is derived from an EMBL/GenBank/DDBJ whole genome shotgun (WGS) entry which is preliminary data.</text>
</comment>
<evidence type="ECO:0000256" key="1">
    <source>
        <dbReference type="ARBA" id="ARBA00022729"/>
    </source>
</evidence>
<name>A0A5D0CN29_9BACL</name>
<dbReference type="InterPro" id="IPR001119">
    <property type="entry name" value="SLH_dom"/>
</dbReference>
<reference evidence="3 4" key="1">
    <citation type="submission" date="2019-08" db="EMBL/GenBank/DDBJ databases">
        <title>Genome sequencing of Paenibacillus faecis DSM 23593(T).</title>
        <authorList>
            <person name="Kook J.-K."/>
            <person name="Park S.-N."/>
            <person name="Lim Y.K."/>
        </authorList>
    </citation>
    <scope>NUCLEOTIDE SEQUENCE [LARGE SCALE GENOMIC DNA]</scope>
    <source>
        <strain evidence="3 4">DSM 23593</strain>
    </source>
</reference>
<dbReference type="Proteomes" id="UP000325218">
    <property type="component" value="Unassembled WGS sequence"/>
</dbReference>
<proteinExistence type="predicted"/>
<dbReference type="Pfam" id="PF13205">
    <property type="entry name" value="Big_5"/>
    <property type="match status" value="4"/>
</dbReference>
<feature type="domain" description="SLH" evidence="2">
    <location>
        <begin position="822"/>
        <end position="881"/>
    </location>
</feature>
<dbReference type="PROSITE" id="PS51272">
    <property type="entry name" value="SLH"/>
    <property type="match status" value="3"/>
</dbReference>
<dbReference type="PANTHER" id="PTHR43308">
    <property type="entry name" value="OUTER MEMBRANE PROTEIN ALPHA-RELATED"/>
    <property type="match status" value="1"/>
</dbReference>
<evidence type="ECO:0000259" key="2">
    <source>
        <dbReference type="PROSITE" id="PS51272"/>
    </source>
</evidence>
<evidence type="ECO:0000313" key="3">
    <source>
        <dbReference type="EMBL" id="TYA10980.1"/>
    </source>
</evidence>
<dbReference type="InterPro" id="IPR032812">
    <property type="entry name" value="SbsA_Ig"/>
</dbReference>